<keyword evidence="5" id="KW-1185">Reference proteome</keyword>
<protein>
    <recommendedName>
        <fullName evidence="1">Mitochondrial import inner membrane translocase subunit TIM50</fullName>
    </recommendedName>
</protein>
<dbReference type="InterPro" id="IPR036412">
    <property type="entry name" value="HAD-like_sf"/>
</dbReference>
<dbReference type="GO" id="GO:0005744">
    <property type="term" value="C:TIM23 mitochondrial import inner membrane translocase complex"/>
    <property type="evidence" value="ECO:0007669"/>
    <property type="project" value="UniProtKB-UniRule"/>
</dbReference>
<name>A0DYN1_PARTE</name>
<dbReference type="PROSITE" id="PS50969">
    <property type="entry name" value="FCP1"/>
    <property type="match status" value="1"/>
</dbReference>
<organism evidence="4 5">
    <name type="scientific">Paramecium tetraurelia</name>
    <dbReference type="NCBI Taxonomy" id="5888"/>
    <lineage>
        <taxon>Eukaryota</taxon>
        <taxon>Sar</taxon>
        <taxon>Alveolata</taxon>
        <taxon>Ciliophora</taxon>
        <taxon>Intramacronucleata</taxon>
        <taxon>Oligohymenophorea</taxon>
        <taxon>Peniculida</taxon>
        <taxon>Parameciidae</taxon>
        <taxon>Paramecium</taxon>
    </lineage>
</organism>
<evidence type="ECO:0000256" key="1">
    <source>
        <dbReference type="RuleBase" id="RU365079"/>
    </source>
</evidence>
<comment type="subcellular location">
    <subcellularLocation>
        <location evidence="1">Mitochondrion inner membrane</location>
        <topology evidence="1">Single-pass membrane protein</topology>
    </subcellularLocation>
</comment>
<gene>
    <name evidence="4" type="ORF">GSPATT00003116001</name>
</gene>
<feature type="domain" description="FCP1 homology" evidence="3">
    <location>
        <begin position="245"/>
        <end position="406"/>
    </location>
</feature>
<keyword evidence="1" id="KW-0653">Protein transport</keyword>
<dbReference type="InterPro" id="IPR004274">
    <property type="entry name" value="FCP1_dom"/>
</dbReference>
<evidence type="ECO:0000256" key="2">
    <source>
        <dbReference type="SAM" id="MobiDB-lite"/>
    </source>
</evidence>
<keyword evidence="1" id="KW-0813">Transport</keyword>
<dbReference type="GeneID" id="5041330"/>
<dbReference type="STRING" id="5888.A0DYN1"/>
<proteinExistence type="inferred from homology"/>
<dbReference type="RefSeq" id="XP_001455545.1">
    <property type="nucleotide sequence ID" value="XM_001455508.1"/>
</dbReference>
<comment type="subunit">
    <text evidence="1">Component of the TIM23 complex.</text>
</comment>
<feature type="region of interest" description="Disordered" evidence="2">
    <location>
        <begin position="27"/>
        <end position="85"/>
    </location>
</feature>
<dbReference type="PANTHER" id="PTHR12210">
    <property type="entry name" value="DULLARD PROTEIN PHOSPHATASE"/>
    <property type="match status" value="1"/>
</dbReference>
<evidence type="ECO:0000259" key="3">
    <source>
        <dbReference type="PROSITE" id="PS50969"/>
    </source>
</evidence>
<keyword evidence="1" id="KW-0809">Transit peptide</keyword>
<dbReference type="InterPro" id="IPR023214">
    <property type="entry name" value="HAD_sf"/>
</dbReference>
<feature type="compositionally biased region" description="Polar residues" evidence="2">
    <location>
        <begin position="169"/>
        <end position="184"/>
    </location>
</feature>
<dbReference type="FunFam" id="3.40.50.1000:FF:000121">
    <property type="entry name" value="Uncharacterized protein"/>
    <property type="match status" value="1"/>
</dbReference>
<evidence type="ECO:0000313" key="5">
    <source>
        <dbReference type="Proteomes" id="UP000000600"/>
    </source>
</evidence>
<comment type="function">
    <text evidence="1">Essential component of the TIM23 complex, a complex that mediates the translocation of transit peptide-containing proteins across the mitochondrial inner membrane.</text>
</comment>
<dbReference type="eggNOG" id="KOG1605">
    <property type="taxonomic scope" value="Eukaryota"/>
</dbReference>
<comment type="similarity">
    <text evidence="1">Belongs to the TIM50 family.</text>
</comment>
<dbReference type="InterPro" id="IPR050365">
    <property type="entry name" value="TIM50"/>
</dbReference>
<dbReference type="GO" id="GO:0004721">
    <property type="term" value="F:phosphoprotein phosphatase activity"/>
    <property type="evidence" value="ECO:0000318"/>
    <property type="project" value="GO_Central"/>
</dbReference>
<dbReference type="AlphaFoldDB" id="A0DYN1"/>
<dbReference type="Gene3D" id="3.40.50.1000">
    <property type="entry name" value="HAD superfamily/HAD-like"/>
    <property type="match status" value="1"/>
</dbReference>
<keyword evidence="1" id="KW-0811">Translocation</keyword>
<sequence length="432" mass="49752">MDKVYSFKAKGQVGHIKQVINQEQKLQFYSEEEGDSTTSKDNTPKTNQKPKAKPPIQNGYQTDDSDSGTPKNQKPQSKQPQGIADFYLAAKMSRFSNLVNTKKVEGDVEQEPDFSDQEKKQKLVQVQQQEGNYNIEEQAQRIQQKLSQQPQQQTKLSKTKQAVSMQNLNVNSDNEQSKKNSQNNAKDKLSNHPFRHLIFGPTINEQTFKKHLILTQRGLIYARKCLKGPSDKFIQSKKIQLSEANPKKDKTLVLDLDETLIHSCSQRENPQVYVTAVGDFGEEAKIGINIRPYTTLFLQQLSQHYTIYIYTASSSAYALAIINYLDPTKQYISGIMTRNNCMETKNGFFIKDLRLIGNKELKDILIVDNLAHSFGFQIENGIPILEWYCDQNDQELKYLIDYLMDAVKYPDLREYNTKKLRLDDLIEFHIEE</sequence>
<feature type="compositionally biased region" description="Polar residues" evidence="2">
    <location>
        <begin position="36"/>
        <end position="49"/>
    </location>
</feature>
<keyword evidence="1" id="KW-0496">Mitochondrion</keyword>
<dbReference type="OMA" id="QHYTIYI"/>
<dbReference type="KEGG" id="ptm:GSPATT00003116001"/>
<dbReference type="OrthoDB" id="277011at2759"/>
<dbReference type="CDD" id="cd07521">
    <property type="entry name" value="HAD_FCP1-like"/>
    <property type="match status" value="1"/>
</dbReference>
<dbReference type="HOGENOM" id="CLU_020262_3_0_1"/>
<accession>A0DYN1</accession>
<dbReference type="Pfam" id="PF03031">
    <property type="entry name" value="NIF"/>
    <property type="match status" value="1"/>
</dbReference>
<dbReference type="EMBL" id="CT868649">
    <property type="protein sequence ID" value="CAK88148.1"/>
    <property type="molecule type" value="Genomic_DNA"/>
</dbReference>
<reference evidence="4 5" key="1">
    <citation type="journal article" date="2006" name="Nature">
        <title>Global trends of whole-genome duplications revealed by the ciliate Paramecium tetraurelia.</title>
        <authorList>
            <consortium name="Genoscope"/>
            <person name="Aury J.-M."/>
            <person name="Jaillon O."/>
            <person name="Duret L."/>
            <person name="Noel B."/>
            <person name="Jubin C."/>
            <person name="Porcel B.M."/>
            <person name="Segurens B."/>
            <person name="Daubin V."/>
            <person name="Anthouard V."/>
            <person name="Aiach N."/>
            <person name="Arnaiz O."/>
            <person name="Billaut A."/>
            <person name="Beisson J."/>
            <person name="Blanc I."/>
            <person name="Bouhouche K."/>
            <person name="Camara F."/>
            <person name="Duharcourt S."/>
            <person name="Guigo R."/>
            <person name="Gogendeau D."/>
            <person name="Katinka M."/>
            <person name="Keller A.-M."/>
            <person name="Kissmehl R."/>
            <person name="Klotz C."/>
            <person name="Koll F."/>
            <person name="Le Moue A."/>
            <person name="Lepere C."/>
            <person name="Malinsky S."/>
            <person name="Nowacki M."/>
            <person name="Nowak J.K."/>
            <person name="Plattner H."/>
            <person name="Poulain J."/>
            <person name="Ruiz F."/>
            <person name="Serrano V."/>
            <person name="Zagulski M."/>
            <person name="Dessen P."/>
            <person name="Betermier M."/>
            <person name="Weissenbach J."/>
            <person name="Scarpelli C."/>
            <person name="Schachter V."/>
            <person name="Sperling L."/>
            <person name="Meyer E."/>
            <person name="Cohen J."/>
            <person name="Wincker P."/>
        </authorList>
    </citation>
    <scope>NUCLEOTIDE SEQUENCE [LARGE SCALE GENOMIC DNA]</scope>
    <source>
        <strain evidence="4 5">Stock d4-2</strain>
    </source>
</reference>
<dbReference type="SUPFAM" id="SSF56784">
    <property type="entry name" value="HAD-like"/>
    <property type="match status" value="1"/>
</dbReference>
<dbReference type="InParanoid" id="A0DYN1"/>
<feature type="region of interest" description="Disordered" evidence="2">
    <location>
        <begin position="169"/>
        <end position="190"/>
    </location>
</feature>
<dbReference type="SMART" id="SM00577">
    <property type="entry name" value="CPDc"/>
    <property type="match status" value="1"/>
</dbReference>
<dbReference type="GO" id="GO:0015031">
    <property type="term" value="P:protein transport"/>
    <property type="evidence" value="ECO:0007669"/>
    <property type="project" value="UniProtKB-KW"/>
</dbReference>
<dbReference type="Proteomes" id="UP000000600">
    <property type="component" value="Unassembled WGS sequence"/>
</dbReference>
<feature type="compositionally biased region" description="Low complexity" evidence="2">
    <location>
        <begin position="70"/>
        <end position="81"/>
    </location>
</feature>
<evidence type="ECO:0000313" key="4">
    <source>
        <dbReference type="EMBL" id="CAK88148.1"/>
    </source>
</evidence>